<dbReference type="PANTHER" id="PTHR11690">
    <property type="entry name" value="AMILORIDE-SENSITIVE SODIUM CHANNEL-RELATED"/>
    <property type="match status" value="1"/>
</dbReference>
<name>A0A6A5C7I3_NAEFO</name>
<dbReference type="VEuPathDB" id="AmoebaDB:NfTy_019470"/>
<evidence type="ECO:0000256" key="8">
    <source>
        <dbReference type="ARBA" id="ARBA00023136"/>
    </source>
</evidence>
<keyword evidence="5 12" id="KW-1133">Transmembrane helix</keyword>
<dbReference type="AlphaFoldDB" id="A0A6A5C7I3"/>
<dbReference type="InterPro" id="IPR001873">
    <property type="entry name" value="ENaC"/>
</dbReference>
<feature type="transmembrane region" description="Helical" evidence="12">
    <location>
        <begin position="74"/>
        <end position="99"/>
    </location>
</feature>
<evidence type="ECO:0000256" key="10">
    <source>
        <dbReference type="ARBA" id="ARBA00023303"/>
    </source>
</evidence>
<reference evidence="13 14" key="1">
    <citation type="journal article" date="2019" name="Sci. Rep.">
        <title>Nanopore sequencing improves the draft genome of the human pathogenic amoeba Naegleria fowleri.</title>
        <authorList>
            <person name="Liechti N."/>
            <person name="Schurch N."/>
            <person name="Bruggmann R."/>
            <person name="Wittwer M."/>
        </authorList>
    </citation>
    <scope>NUCLEOTIDE SEQUENCE [LARGE SCALE GENOMIC DNA]</scope>
    <source>
        <strain evidence="13 14">ATCC 30894</strain>
    </source>
</reference>
<sequence>MSSPNKTSTETKYRVSTGKDEEEKKDDQGSKEISTTFPGFEQCIKPQVPMAAHEPISKVGSSQIHRVAMKKCKFPITITEAVLIISWLAAISFCIWYIYFSAVNFYESQHSPTTSLALLETIPLHFPSITVCNWNAVDKDCDYCNITLLHATTPNNVLGIIETVNLSHQYLEIEQNGQYFKCYGFNYDNNNPLVANYTGYGGSISLFFRAPSVPEDRDSRFGLQVTFHEIGTIPNVFSETNFATSGVDNFYTLTKYVTKRLKPTIENPTGIELRWDSKLSTVQLTQNDPSVVVISFSYDSLNENRITEMLTSSLEGLFGEIAGIVGIFMGIDVLKVLRGVLEIPYAIHAKSLRAIWDNFN</sequence>
<evidence type="ECO:0000256" key="6">
    <source>
        <dbReference type="ARBA" id="ARBA00023053"/>
    </source>
</evidence>
<feature type="region of interest" description="Disordered" evidence="11">
    <location>
        <begin position="1"/>
        <end position="32"/>
    </location>
</feature>
<keyword evidence="2" id="KW-0813">Transport</keyword>
<dbReference type="RefSeq" id="XP_044567167.1">
    <property type="nucleotide sequence ID" value="XM_044701786.1"/>
</dbReference>
<keyword evidence="7" id="KW-0406">Ion transport</keyword>
<dbReference type="VEuPathDB" id="AmoebaDB:NF0034610"/>
<evidence type="ECO:0000313" key="13">
    <source>
        <dbReference type="EMBL" id="KAF0982454.1"/>
    </source>
</evidence>
<comment type="subcellular location">
    <subcellularLocation>
        <location evidence="1">Membrane</location>
        <topology evidence="1">Multi-pass membrane protein</topology>
    </subcellularLocation>
</comment>
<keyword evidence="14" id="KW-1185">Reference proteome</keyword>
<gene>
    <name evidence="13" type="ORF">FDP41_011384</name>
</gene>
<keyword evidence="6" id="KW-0915">Sodium</keyword>
<dbReference type="GO" id="GO:0015280">
    <property type="term" value="F:ligand-gated sodium channel activity"/>
    <property type="evidence" value="ECO:0007669"/>
    <property type="project" value="TreeGrafter"/>
</dbReference>
<comment type="caution">
    <text evidence="13">The sequence shown here is derived from an EMBL/GenBank/DDBJ whole genome shotgun (WGS) entry which is preliminary data.</text>
</comment>
<evidence type="ECO:0000256" key="3">
    <source>
        <dbReference type="ARBA" id="ARBA00022461"/>
    </source>
</evidence>
<dbReference type="VEuPathDB" id="AmoebaDB:FDP41_011384"/>
<dbReference type="EMBL" id="VFQX01000009">
    <property type="protein sequence ID" value="KAF0982454.1"/>
    <property type="molecule type" value="Genomic_DNA"/>
</dbReference>
<proteinExistence type="predicted"/>
<evidence type="ECO:0000256" key="1">
    <source>
        <dbReference type="ARBA" id="ARBA00004141"/>
    </source>
</evidence>
<protein>
    <submittedName>
        <fullName evidence="13">Uncharacterized protein</fullName>
    </submittedName>
</protein>
<accession>A0A6A5C7I3</accession>
<evidence type="ECO:0000256" key="2">
    <source>
        <dbReference type="ARBA" id="ARBA00022448"/>
    </source>
</evidence>
<evidence type="ECO:0000256" key="5">
    <source>
        <dbReference type="ARBA" id="ARBA00022989"/>
    </source>
</evidence>
<feature type="compositionally biased region" description="Basic and acidic residues" evidence="11">
    <location>
        <begin position="9"/>
        <end position="30"/>
    </location>
</feature>
<dbReference type="PANTHER" id="PTHR11690:SF300">
    <property type="entry name" value="PICKPOCKET PROTEIN 19"/>
    <property type="match status" value="1"/>
</dbReference>
<evidence type="ECO:0000313" key="14">
    <source>
        <dbReference type="Proteomes" id="UP000444721"/>
    </source>
</evidence>
<keyword evidence="3" id="KW-0894">Sodium channel</keyword>
<evidence type="ECO:0000256" key="12">
    <source>
        <dbReference type="SAM" id="Phobius"/>
    </source>
</evidence>
<dbReference type="Proteomes" id="UP000444721">
    <property type="component" value="Unassembled WGS sequence"/>
</dbReference>
<evidence type="ECO:0000256" key="4">
    <source>
        <dbReference type="ARBA" id="ARBA00022692"/>
    </source>
</evidence>
<keyword evidence="10" id="KW-0407">Ion channel</keyword>
<dbReference type="GeneID" id="68118599"/>
<dbReference type="OMA" id="EQNGQYF"/>
<keyword evidence="4 12" id="KW-0812">Transmembrane</keyword>
<dbReference type="Gene3D" id="2.60.470.10">
    <property type="entry name" value="Acid-sensing ion channels like domains"/>
    <property type="match status" value="1"/>
</dbReference>
<dbReference type="GO" id="GO:0005886">
    <property type="term" value="C:plasma membrane"/>
    <property type="evidence" value="ECO:0007669"/>
    <property type="project" value="TreeGrafter"/>
</dbReference>
<evidence type="ECO:0000256" key="7">
    <source>
        <dbReference type="ARBA" id="ARBA00023065"/>
    </source>
</evidence>
<keyword evidence="8 12" id="KW-0472">Membrane</keyword>
<evidence type="ECO:0000256" key="9">
    <source>
        <dbReference type="ARBA" id="ARBA00023201"/>
    </source>
</evidence>
<evidence type="ECO:0000256" key="11">
    <source>
        <dbReference type="SAM" id="MobiDB-lite"/>
    </source>
</evidence>
<organism evidence="13 14">
    <name type="scientific">Naegleria fowleri</name>
    <name type="common">Brain eating amoeba</name>
    <dbReference type="NCBI Taxonomy" id="5763"/>
    <lineage>
        <taxon>Eukaryota</taxon>
        <taxon>Discoba</taxon>
        <taxon>Heterolobosea</taxon>
        <taxon>Tetramitia</taxon>
        <taxon>Eutetramitia</taxon>
        <taxon>Vahlkampfiidae</taxon>
        <taxon>Naegleria</taxon>
    </lineage>
</organism>
<keyword evidence="9" id="KW-0739">Sodium transport</keyword>
<dbReference type="OrthoDB" id="10253383at2759"/>